<keyword evidence="3" id="KW-1185">Reference proteome</keyword>
<dbReference type="CDD" id="cd00093">
    <property type="entry name" value="HTH_XRE"/>
    <property type="match status" value="1"/>
</dbReference>
<organism evidence="2 3">
    <name type="scientific">Paenimyroides aestuarii</name>
    <dbReference type="NCBI Taxonomy" id="2968490"/>
    <lineage>
        <taxon>Bacteria</taxon>
        <taxon>Pseudomonadati</taxon>
        <taxon>Bacteroidota</taxon>
        <taxon>Flavobacteriia</taxon>
        <taxon>Flavobacteriales</taxon>
        <taxon>Flavobacteriaceae</taxon>
        <taxon>Paenimyroides</taxon>
    </lineage>
</organism>
<dbReference type="InterPro" id="IPR010982">
    <property type="entry name" value="Lambda_DNA-bd_dom_sf"/>
</dbReference>
<reference evidence="2 3" key="1">
    <citation type="submission" date="2022-08" db="EMBL/GenBank/DDBJ databases">
        <title>Myroides zhujiangensis sp. nov., a novel bacterium isolated from sediment in the Pearl River Estuary.</title>
        <authorList>
            <person name="Cui L."/>
        </authorList>
    </citation>
    <scope>NUCLEOTIDE SEQUENCE [LARGE SCALE GENOMIC DNA]</scope>
    <source>
        <strain evidence="2 3">SCSIO 72103</strain>
    </source>
</reference>
<gene>
    <name evidence="2" type="ORF">NPX36_13205</name>
</gene>
<dbReference type="InterPro" id="IPR001387">
    <property type="entry name" value="Cro/C1-type_HTH"/>
</dbReference>
<dbReference type="SMART" id="SM00530">
    <property type="entry name" value="HTH_XRE"/>
    <property type="match status" value="1"/>
</dbReference>
<protein>
    <submittedName>
        <fullName evidence="2">Helix-turn-helix transcriptional regulator</fullName>
    </submittedName>
</protein>
<dbReference type="Pfam" id="PF01381">
    <property type="entry name" value="HTH_3"/>
    <property type="match status" value="1"/>
</dbReference>
<evidence type="ECO:0000313" key="3">
    <source>
        <dbReference type="Proteomes" id="UP001317001"/>
    </source>
</evidence>
<dbReference type="Gene3D" id="1.10.260.40">
    <property type="entry name" value="lambda repressor-like DNA-binding domains"/>
    <property type="match status" value="1"/>
</dbReference>
<evidence type="ECO:0000313" key="2">
    <source>
        <dbReference type="EMBL" id="UUV21267.1"/>
    </source>
</evidence>
<name>A0ABY5NS98_9FLAO</name>
<dbReference type="RefSeq" id="WP_257499194.1">
    <property type="nucleotide sequence ID" value="NZ_CP102382.1"/>
</dbReference>
<dbReference type="EMBL" id="CP102382">
    <property type="protein sequence ID" value="UUV21267.1"/>
    <property type="molecule type" value="Genomic_DNA"/>
</dbReference>
<evidence type="ECO:0000259" key="1">
    <source>
        <dbReference type="PROSITE" id="PS50943"/>
    </source>
</evidence>
<accession>A0ABY5NS98</accession>
<sequence length="144" mass="16369">MTNKEKFLALVSKEETKTVERAKARLGNKKYSKLSNKIAFEILERLDVLNWKQVRLAEEMKVSPQQVNKWVKGNENFTLETLVKLSAVLGIELIQVASKQSANKVEGVTIISSEEYTPAVSIKMPKPHIILRDTTMYENQYATA</sequence>
<dbReference type="PROSITE" id="PS50943">
    <property type="entry name" value="HTH_CROC1"/>
    <property type="match status" value="1"/>
</dbReference>
<dbReference type="SUPFAM" id="SSF47413">
    <property type="entry name" value="lambda repressor-like DNA-binding domains"/>
    <property type="match status" value="1"/>
</dbReference>
<dbReference type="Proteomes" id="UP001317001">
    <property type="component" value="Chromosome"/>
</dbReference>
<feature type="domain" description="HTH cro/C1-type" evidence="1">
    <location>
        <begin position="42"/>
        <end position="96"/>
    </location>
</feature>
<proteinExistence type="predicted"/>